<evidence type="ECO:0000256" key="1">
    <source>
        <dbReference type="ARBA" id="ARBA00004371"/>
    </source>
</evidence>
<comment type="similarity">
    <text evidence="2">Belongs to the LAMTOR4 family.</text>
</comment>
<dbReference type="AlphaFoldDB" id="A0AAE1P419"/>
<dbReference type="GO" id="GO:0032008">
    <property type="term" value="P:positive regulation of TOR signaling"/>
    <property type="evidence" value="ECO:0007669"/>
    <property type="project" value="InterPro"/>
</dbReference>
<comment type="caution">
    <text evidence="5">The sequence shown here is derived from an EMBL/GenBank/DDBJ whole genome shotgun (WGS) entry which is preliminary data.</text>
</comment>
<proteinExistence type="inferred from homology"/>
<dbReference type="Proteomes" id="UP001292094">
    <property type="component" value="Unassembled WGS sequence"/>
</dbReference>
<organism evidence="5 6">
    <name type="scientific">Petrolisthes manimaculis</name>
    <dbReference type="NCBI Taxonomy" id="1843537"/>
    <lineage>
        <taxon>Eukaryota</taxon>
        <taxon>Metazoa</taxon>
        <taxon>Ecdysozoa</taxon>
        <taxon>Arthropoda</taxon>
        <taxon>Crustacea</taxon>
        <taxon>Multicrustacea</taxon>
        <taxon>Malacostraca</taxon>
        <taxon>Eumalacostraca</taxon>
        <taxon>Eucarida</taxon>
        <taxon>Decapoda</taxon>
        <taxon>Pleocyemata</taxon>
        <taxon>Anomura</taxon>
        <taxon>Galatheoidea</taxon>
        <taxon>Porcellanidae</taxon>
        <taxon>Petrolisthes</taxon>
    </lineage>
</organism>
<dbReference type="GO" id="GO:0071230">
    <property type="term" value="P:cellular response to amino acid stimulus"/>
    <property type="evidence" value="ECO:0007669"/>
    <property type="project" value="InterPro"/>
</dbReference>
<name>A0AAE1P419_9EUCA</name>
<keyword evidence="6" id="KW-1185">Reference proteome</keyword>
<dbReference type="PANTHER" id="PTHR33967">
    <property type="entry name" value="RAGULATOR COMPLEX PROTEIN LAMTOR4"/>
    <property type="match status" value="1"/>
</dbReference>
<evidence type="ECO:0000256" key="2">
    <source>
        <dbReference type="ARBA" id="ARBA00010627"/>
    </source>
</evidence>
<dbReference type="GO" id="GO:0005764">
    <property type="term" value="C:lysosome"/>
    <property type="evidence" value="ECO:0007669"/>
    <property type="project" value="UniProtKB-SubCell"/>
</dbReference>
<evidence type="ECO:0000256" key="3">
    <source>
        <dbReference type="ARBA" id="ARBA00023228"/>
    </source>
</evidence>
<sequence length="96" mass="10399">MHGIGRIPDEVGHLILSEDGAVIASGGELENAEQMGGTVMGILTCITKAQLWPADSGDAFKKISITYSDHSYVICLSNKNIHIVKRKFIPHEPVKV</sequence>
<protein>
    <recommendedName>
        <fullName evidence="4">Late endosomal/lysosomal adaptor and MAPK and MTOR activator 4</fullName>
    </recommendedName>
</protein>
<dbReference type="InterPro" id="IPR034601">
    <property type="entry name" value="LAMTOR4"/>
</dbReference>
<dbReference type="GO" id="GO:0005085">
    <property type="term" value="F:guanyl-nucleotide exchange factor activity"/>
    <property type="evidence" value="ECO:0007669"/>
    <property type="project" value="TreeGrafter"/>
</dbReference>
<keyword evidence="3" id="KW-0458">Lysosome</keyword>
<evidence type="ECO:0000313" key="6">
    <source>
        <dbReference type="Proteomes" id="UP001292094"/>
    </source>
</evidence>
<reference evidence="5" key="1">
    <citation type="submission" date="2023-11" db="EMBL/GenBank/DDBJ databases">
        <title>Genome assemblies of two species of porcelain crab, Petrolisthes cinctipes and Petrolisthes manimaculis (Anomura: Porcellanidae).</title>
        <authorList>
            <person name="Angst P."/>
        </authorList>
    </citation>
    <scope>NUCLEOTIDE SEQUENCE</scope>
    <source>
        <strain evidence="5">PB745_02</strain>
        <tissue evidence="5">Gill</tissue>
    </source>
</reference>
<dbReference type="PANTHER" id="PTHR33967:SF1">
    <property type="entry name" value="RAGULATOR COMPLEX PROTEIN LAMTOR4"/>
    <property type="match status" value="1"/>
</dbReference>
<gene>
    <name evidence="5" type="ORF">Pmani_027436</name>
</gene>
<accession>A0AAE1P419</accession>
<comment type="subcellular location">
    <subcellularLocation>
        <location evidence="1">Lysosome</location>
    </subcellularLocation>
</comment>
<evidence type="ECO:0000313" key="5">
    <source>
        <dbReference type="EMBL" id="KAK4300356.1"/>
    </source>
</evidence>
<evidence type="ECO:0000256" key="4">
    <source>
        <dbReference type="ARBA" id="ARBA00032690"/>
    </source>
</evidence>
<dbReference type="EMBL" id="JAWZYT010003072">
    <property type="protein sequence ID" value="KAK4300356.1"/>
    <property type="molecule type" value="Genomic_DNA"/>
</dbReference>
<dbReference type="GO" id="GO:0071986">
    <property type="term" value="C:Ragulator complex"/>
    <property type="evidence" value="ECO:0007669"/>
    <property type="project" value="InterPro"/>
</dbReference>